<proteinExistence type="inferred from homology"/>
<dbReference type="GO" id="GO:0009311">
    <property type="term" value="P:oligosaccharide metabolic process"/>
    <property type="evidence" value="ECO:0007669"/>
    <property type="project" value="InterPro"/>
</dbReference>
<keyword evidence="6" id="KW-1185">Reference proteome</keyword>
<evidence type="ECO:0000259" key="4">
    <source>
        <dbReference type="Pfam" id="PF22422"/>
    </source>
</evidence>
<comment type="similarity">
    <text evidence="1">Belongs to the glycosyl hydrolase 63 family.</text>
</comment>
<dbReference type="PANTHER" id="PTHR10412">
    <property type="entry name" value="MANNOSYL-OLIGOSACCHARIDE GLUCOSIDASE"/>
    <property type="match status" value="1"/>
</dbReference>
<evidence type="ECO:0000256" key="1">
    <source>
        <dbReference type="ARBA" id="ARBA00010833"/>
    </source>
</evidence>
<evidence type="ECO:0000256" key="2">
    <source>
        <dbReference type="ARBA" id="ARBA00022801"/>
    </source>
</evidence>
<feature type="domain" description="Mannosylglycerate hydrolase MGH1-like glycoside hydrolase" evidence="4">
    <location>
        <begin position="35"/>
        <end position="389"/>
    </location>
</feature>
<dbReference type="AlphaFoldDB" id="A0A9X3S440"/>
<reference evidence="5" key="1">
    <citation type="submission" date="2022-10" db="EMBL/GenBank/DDBJ databases">
        <title>The WGS of Solirubrobacter ginsenosidimutans DSM 21036.</title>
        <authorList>
            <person name="Jiang Z."/>
        </authorList>
    </citation>
    <scope>NUCLEOTIDE SEQUENCE</scope>
    <source>
        <strain evidence="5">DSM 21036</strain>
    </source>
</reference>
<dbReference type="InterPro" id="IPR054491">
    <property type="entry name" value="MGH1-like_GH"/>
</dbReference>
<dbReference type="EMBL" id="JAPDOD010000063">
    <property type="protein sequence ID" value="MDA0166350.1"/>
    <property type="molecule type" value="Genomic_DNA"/>
</dbReference>
<keyword evidence="3" id="KW-0326">Glycosidase</keyword>
<dbReference type="InterPro" id="IPR004888">
    <property type="entry name" value="Glycoside_hydrolase_63"/>
</dbReference>
<keyword evidence="2" id="KW-0378">Hydrolase</keyword>
<sequence length="411" mass="46231">MLDDAAEAVLRANWREGTRRDGTPFAFTCPSPRRYKHQWFWDSCFHAIAWTHIDRERAKEELRTLVRAGRPDGFMPHTAFWQASPRWRRAPLYATESFRGDTGTASIQTPLLAVAWERVAEGDDAFREEGLEPLAAYARWLIRERDPDGDGLLTILLPDESGLDDSPKYDAVYGSMAHWKPGYARLVQRCRRARWSAATLARTTDEHVEDVLINVAHALSLRALHRMSGGAEWAEHAARTEAALVERCWDERRGLFFDLAGRGETRVELSTWSSLAPLALPGIPRDIRERVANEHLLNPRRYGARFGVPSVSMEEPSFRPGFNAYRTWRGAAWVNTAWLLIGGLRSLGADDEADRIARGVADAAERSGFREYYHPRTGAGHGEHGFGWSTLLLDLPAGFSPTVGVNPSRTS</sequence>
<dbReference type="RefSeq" id="WP_270045607.1">
    <property type="nucleotide sequence ID" value="NZ_JAPDOD010000063.1"/>
</dbReference>
<dbReference type="Gene3D" id="1.50.10.10">
    <property type="match status" value="1"/>
</dbReference>
<evidence type="ECO:0000313" key="5">
    <source>
        <dbReference type="EMBL" id="MDA0166350.1"/>
    </source>
</evidence>
<dbReference type="SUPFAM" id="SSF48208">
    <property type="entry name" value="Six-hairpin glycosidases"/>
    <property type="match status" value="1"/>
</dbReference>
<dbReference type="GO" id="GO:0006487">
    <property type="term" value="P:protein N-linked glycosylation"/>
    <property type="evidence" value="ECO:0007669"/>
    <property type="project" value="TreeGrafter"/>
</dbReference>
<name>A0A9X3S440_9ACTN</name>
<dbReference type="InterPro" id="IPR008928">
    <property type="entry name" value="6-hairpin_glycosidase_sf"/>
</dbReference>
<accession>A0A9X3S440</accession>
<dbReference type="Pfam" id="PF22422">
    <property type="entry name" value="MGH1-like_GH"/>
    <property type="match status" value="1"/>
</dbReference>
<dbReference type="InterPro" id="IPR012341">
    <property type="entry name" value="6hp_glycosidase-like_sf"/>
</dbReference>
<evidence type="ECO:0000313" key="6">
    <source>
        <dbReference type="Proteomes" id="UP001149140"/>
    </source>
</evidence>
<dbReference type="Proteomes" id="UP001149140">
    <property type="component" value="Unassembled WGS sequence"/>
</dbReference>
<evidence type="ECO:0000256" key="3">
    <source>
        <dbReference type="ARBA" id="ARBA00023295"/>
    </source>
</evidence>
<gene>
    <name evidence="5" type="ORF">OM076_39155</name>
</gene>
<dbReference type="GO" id="GO:0004573">
    <property type="term" value="F:Glc3Man9GlcNAc2 oligosaccharide glucosidase activity"/>
    <property type="evidence" value="ECO:0007669"/>
    <property type="project" value="InterPro"/>
</dbReference>
<protein>
    <recommendedName>
        <fullName evidence="4">Mannosylglycerate hydrolase MGH1-like glycoside hydrolase domain-containing protein</fullName>
    </recommendedName>
</protein>
<organism evidence="5 6">
    <name type="scientific">Solirubrobacter ginsenosidimutans</name>
    <dbReference type="NCBI Taxonomy" id="490573"/>
    <lineage>
        <taxon>Bacteria</taxon>
        <taxon>Bacillati</taxon>
        <taxon>Actinomycetota</taxon>
        <taxon>Thermoleophilia</taxon>
        <taxon>Solirubrobacterales</taxon>
        <taxon>Solirubrobacteraceae</taxon>
        <taxon>Solirubrobacter</taxon>
    </lineage>
</organism>
<dbReference type="PANTHER" id="PTHR10412:SF11">
    <property type="entry name" value="MANNOSYL-OLIGOSACCHARIDE GLUCOSIDASE"/>
    <property type="match status" value="1"/>
</dbReference>
<comment type="caution">
    <text evidence="5">The sequence shown here is derived from an EMBL/GenBank/DDBJ whole genome shotgun (WGS) entry which is preliminary data.</text>
</comment>